<dbReference type="Proteomes" id="UP001447188">
    <property type="component" value="Unassembled WGS sequence"/>
</dbReference>
<organism evidence="1 2">
    <name type="scientific">Discina gigas</name>
    <dbReference type="NCBI Taxonomy" id="1032678"/>
    <lineage>
        <taxon>Eukaryota</taxon>
        <taxon>Fungi</taxon>
        <taxon>Dikarya</taxon>
        <taxon>Ascomycota</taxon>
        <taxon>Pezizomycotina</taxon>
        <taxon>Pezizomycetes</taxon>
        <taxon>Pezizales</taxon>
        <taxon>Discinaceae</taxon>
        <taxon>Discina</taxon>
    </lineage>
</organism>
<evidence type="ECO:0000313" key="2">
    <source>
        <dbReference type="Proteomes" id="UP001447188"/>
    </source>
</evidence>
<comment type="caution">
    <text evidence="1">The sequence shown here is derived from an EMBL/GenBank/DDBJ whole genome shotgun (WGS) entry which is preliminary data.</text>
</comment>
<name>A0ABR3GL62_9PEZI</name>
<sequence>MGSLPLIQKLLDSSAACLEHCSTHHRTSFPFSAIATRLRSLKQTPANPSIDIDIYTPAHIALYSIFLAAEFGLMSEGPVDELRQVLMDEELEACRNRFLAGVAKMDGEEATAFDDIPQYCYHQLEELVQVWDENTVCTDTDKDKAVVVVTAIEGYTCDNTVAAAVPEVAVVLVDDTAEDKTGSIITTIPEKDMCEDVACGSAGFSHKGVTCETTAAAPELGVVCEGYSSEGMVYESVVPEGCTREDTVCNIVAAVVPVAVSADYTPKDTIEPVVYEFNTHKDTVCSTTVATFPAAGSVDYTPKDKARKPTIFELYAHKDTPSKIMAEVFPATASVSHTPKDIVCTPTFSDLNITKEEVCNVVVATFPVATSTYCIPKNTVCEPVVPATHTPCKNTAVVVLTPASANHTPKETLCTIAGFPAAASTDDTFKEMPCKPTASEIHTHKNTICKNTATIDPAAASAKHTFKDTVHESASFEPITPKEAICNITITSFPAAASAISELHIHKDTSYKTMATVPTNYITKDTVHESAPSESNTHKETVCNITVASPPAATSANHIANDTTRESVISELHNNAAMVPATVSEPYAYKVTPRKATATFIPPATI</sequence>
<reference evidence="1 2" key="1">
    <citation type="submission" date="2024-02" db="EMBL/GenBank/DDBJ databases">
        <title>Discinaceae phylogenomics.</title>
        <authorList>
            <person name="Dirks A.C."/>
            <person name="James T.Y."/>
        </authorList>
    </citation>
    <scope>NUCLEOTIDE SEQUENCE [LARGE SCALE GENOMIC DNA]</scope>
    <source>
        <strain evidence="1 2">ACD0624</strain>
    </source>
</reference>
<gene>
    <name evidence="1" type="ORF">Q9L58_004360</name>
</gene>
<keyword evidence="2" id="KW-1185">Reference proteome</keyword>
<dbReference type="EMBL" id="JBBBZM010000046">
    <property type="protein sequence ID" value="KAL0636631.1"/>
    <property type="molecule type" value="Genomic_DNA"/>
</dbReference>
<evidence type="ECO:0000313" key="1">
    <source>
        <dbReference type="EMBL" id="KAL0636631.1"/>
    </source>
</evidence>
<protein>
    <submittedName>
        <fullName evidence="1">Uncharacterized protein</fullName>
    </submittedName>
</protein>
<proteinExistence type="predicted"/>
<accession>A0ABR3GL62</accession>